<protein>
    <recommendedName>
        <fullName evidence="2">Signal transduction histidine kinase internal region domain-containing protein</fullName>
    </recommendedName>
</protein>
<dbReference type="GO" id="GO:0000155">
    <property type="term" value="F:phosphorelay sensor kinase activity"/>
    <property type="evidence" value="ECO:0007669"/>
    <property type="project" value="InterPro"/>
</dbReference>
<evidence type="ECO:0000259" key="2">
    <source>
        <dbReference type="Pfam" id="PF06580"/>
    </source>
</evidence>
<proteinExistence type="predicted"/>
<dbReference type="GO" id="GO:0016020">
    <property type="term" value="C:membrane"/>
    <property type="evidence" value="ECO:0007669"/>
    <property type="project" value="InterPro"/>
</dbReference>
<sequence>MIKDKYFKSLLIPFLGLTIPMAARLVDYSQLSLRLVFFTVLYFILVSQIIWHGAIKLQIWLRTRSRLRRNVVQKLSVILLINLFYSMLVAALSSLLWQAIALRTVVWSSVITAASITVLAVVILTLIYESLFLSAEIDVDAKVMQQLDKERQQAETSVLKNELDPHFLFNCLNALSYLVRAEPEKAYQFVHKLSNVFKYLLLNKQKDFVSVEEEMVYLEDYYFLLRVRFDEGVQLQKNVNGAAAKALILPCTLQALVENAIKHNFFSEKEPLVISIEMHDEFISVSNPLRPKSCKETSTQIGLQNLKSRYQLVMNKNIHVQKTSDCFLVKIPFAQKSDLNGLQ</sequence>
<dbReference type="Proteomes" id="UP000321204">
    <property type="component" value="Chromosome"/>
</dbReference>
<dbReference type="PANTHER" id="PTHR34220:SF7">
    <property type="entry name" value="SENSOR HISTIDINE KINASE YPDA"/>
    <property type="match status" value="1"/>
</dbReference>
<dbReference type="Pfam" id="PF06580">
    <property type="entry name" value="His_kinase"/>
    <property type="match status" value="1"/>
</dbReference>
<evidence type="ECO:0000256" key="1">
    <source>
        <dbReference type="SAM" id="Phobius"/>
    </source>
</evidence>
<dbReference type="InterPro" id="IPR010559">
    <property type="entry name" value="Sig_transdc_His_kin_internal"/>
</dbReference>
<keyword evidence="1" id="KW-0812">Transmembrane</keyword>
<keyword evidence="4" id="KW-1185">Reference proteome</keyword>
<dbReference type="AlphaFoldDB" id="A0A5B8UDK9"/>
<dbReference type="OrthoDB" id="9809908at2"/>
<gene>
    <name evidence="3" type="ORF">FSB75_01350</name>
</gene>
<evidence type="ECO:0000313" key="3">
    <source>
        <dbReference type="EMBL" id="QEC54598.1"/>
    </source>
</evidence>
<feature type="transmembrane region" description="Helical" evidence="1">
    <location>
        <begin position="35"/>
        <end position="54"/>
    </location>
</feature>
<feature type="domain" description="Signal transduction histidine kinase internal region" evidence="2">
    <location>
        <begin position="154"/>
        <end position="231"/>
    </location>
</feature>
<feature type="transmembrane region" description="Helical" evidence="1">
    <location>
        <begin position="75"/>
        <end position="100"/>
    </location>
</feature>
<keyword evidence="1" id="KW-0472">Membrane</keyword>
<dbReference type="PANTHER" id="PTHR34220">
    <property type="entry name" value="SENSOR HISTIDINE KINASE YPDA"/>
    <property type="match status" value="1"/>
</dbReference>
<evidence type="ECO:0000313" key="4">
    <source>
        <dbReference type="Proteomes" id="UP000321204"/>
    </source>
</evidence>
<name>A0A5B8UDK9_9BACT</name>
<feature type="transmembrane region" description="Helical" evidence="1">
    <location>
        <begin position="106"/>
        <end position="128"/>
    </location>
</feature>
<dbReference type="EMBL" id="CP042433">
    <property type="protein sequence ID" value="QEC54598.1"/>
    <property type="molecule type" value="Genomic_DNA"/>
</dbReference>
<organism evidence="3 4">
    <name type="scientific">Flavisolibacter ginsenosidimutans</name>
    <dbReference type="NCBI Taxonomy" id="661481"/>
    <lineage>
        <taxon>Bacteria</taxon>
        <taxon>Pseudomonadati</taxon>
        <taxon>Bacteroidota</taxon>
        <taxon>Chitinophagia</taxon>
        <taxon>Chitinophagales</taxon>
        <taxon>Chitinophagaceae</taxon>
        <taxon>Flavisolibacter</taxon>
    </lineage>
</organism>
<reference evidence="3 4" key="1">
    <citation type="journal article" date="2015" name="Int. J. Syst. Evol. Microbiol.">
        <title>Flavisolibacter ginsenosidimutans sp. nov., with ginsenoside-converting activity isolated from soil used for cultivating ginseng.</title>
        <authorList>
            <person name="Zhao Y."/>
            <person name="Liu Q."/>
            <person name="Kang M.S."/>
            <person name="Jin F."/>
            <person name="Yu H."/>
            <person name="Im W.T."/>
        </authorList>
    </citation>
    <scope>NUCLEOTIDE SEQUENCE [LARGE SCALE GENOMIC DNA]</scope>
    <source>
        <strain evidence="3 4">Gsoil 636</strain>
    </source>
</reference>
<accession>A0A5B8UDK9</accession>
<dbReference type="InterPro" id="IPR050640">
    <property type="entry name" value="Bact_2-comp_sensor_kinase"/>
</dbReference>
<keyword evidence="1" id="KW-1133">Transmembrane helix</keyword>
<dbReference type="KEGG" id="fgg:FSB75_01350"/>
<dbReference type="RefSeq" id="WP_146781676.1">
    <property type="nucleotide sequence ID" value="NZ_BAABIO010000006.1"/>
</dbReference>